<dbReference type="GO" id="GO:0015473">
    <property type="term" value="F:fimbrial usher porin activity"/>
    <property type="evidence" value="ECO:0007669"/>
    <property type="project" value="InterPro"/>
</dbReference>
<dbReference type="InterPro" id="IPR042186">
    <property type="entry name" value="FimD_plug_dom"/>
</dbReference>
<feature type="signal peptide" evidence="1">
    <location>
        <begin position="1"/>
        <end position="26"/>
    </location>
</feature>
<dbReference type="EMBL" id="CP050855">
    <property type="protein sequence ID" value="QLH62436.1"/>
    <property type="molecule type" value="Genomic_DNA"/>
</dbReference>
<dbReference type="SUPFAM" id="SSF141729">
    <property type="entry name" value="FimD N-terminal domain-like"/>
    <property type="match status" value="1"/>
</dbReference>
<dbReference type="Gene3D" id="2.60.40.2610">
    <property type="entry name" value="Outer membrane usher protein FimD, plug domain"/>
    <property type="match status" value="1"/>
</dbReference>
<keyword evidence="1" id="KW-0732">Signal</keyword>
<dbReference type="AlphaFoldDB" id="A0A068Z418"/>
<dbReference type="InterPro" id="IPR037224">
    <property type="entry name" value="PapC_N_sf"/>
</dbReference>
<accession>A0A068Z418</accession>
<dbReference type="Gene3D" id="2.60.40.3110">
    <property type="match status" value="1"/>
</dbReference>
<dbReference type="InterPro" id="IPR000015">
    <property type="entry name" value="Fimb_usher"/>
</dbReference>
<protein>
    <submittedName>
        <fullName evidence="2">Fimbria/pilus outer membrane usher protein</fullName>
    </submittedName>
</protein>
<name>A0A068Z418_9GAMM</name>
<dbReference type="RefSeq" id="WP_040266324.1">
    <property type="nucleotide sequence ID" value="NZ_CP050855.1"/>
</dbReference>
<dbReference type="PANTHER" id="PTHR30451:SF8">
    <property type="entry name" value="FIMBRIAL USHER PROTEIN"/>
    <property type="match status" value="1"/>
</dbReference>
<dbReference type="Proteomes" id="UP000042738">
    <property type="component" value="Chromosome"/>
</dbReference>
<proteinExistence type="predicted"/>
<sequence length="825" mass="91394">MCNAICYTWRITTTILLTLSSFNVLAATNNNNEVSVKFDDNILHSFGIDKKTINQIIAQSTKPLGVNTVGLSINGKYAETLDIDFGQTGNACITQDILVRYNIKPALLLINESSGCVEEKSVSQFETVFKRNNNALHLNIADYFFDKNAGYKKVYSGGTGAFLNYDIYGNKTDSASSNHQNISSLMSFGINTHNVMMRTNFSWNKNISKYQGEHSSHSSISLSSSYLEADVIGRYHLRTGYIGVGNTMFGAGQVLGLTMDNHTGLAEGDTTVTVSGVASGFAQVEVFQQNRLIFSRPTAAGNFSFVDVPLHTAFSDAEVVIKVAEGVSQRFTIPKAAFSVSESMSSRYSFFAGQQANTVAGDWVIGMEYRFPFYYYAQPISGLLVTPHYLATGLGLGFNWIPYNSRGEVSYTLAKQDQNGNLGAKVNVMLSTQLVNLNPYFSLDWQNRHYRDLGSSQYDRLYFSQNDRYPDHYNMHYTASMGGSFNATERLSLGLALSRNTTYDAGSSNGLSLFSSWSGDGYALSQSISYNWCNNDRLSREWSWFTNLNIPFNLGGRKGSSSSYLNNVQGQTRIGTSFSQTFTDNLQLSAGIERSAINSNNEARHFIRASWLTPYNNTSWYYSGNSRNNRNYSANLSGSLVAAKIRLVFSSERVRDTFAIADTAMKGYVTLLAPTGRTITNYDGLAVIPQLHIGNSNVITIDTKSMPDGAWVKNSRKDISVTRGAVADVNFDTGQSERLHLLQLKNDKHNFPLGTTVVNDHAEVLGRTIDKNILMIDEDNINKLSMGHAIVESNENNRCYFNGETVDSSVKSDLIEINVYCDEKE</sequence>
<evidence type="ECO:0000313" key="3">
    <source>
        <dbReference type="Proteomes" id="UP000042738"/>
    </source>
</evidence>
<dbReference type="GO" id="GO:0009297">
    <property type="term" value="P:pilus assembly"/>
    <property type="evidence" value="ECO:0007669"/>
    <property type="project" value="InterPro"/>
</dbReference>
<evidence type="ECO:0000313" key="2">
    <source>
        <dbReference type="EMBL" id="QLH62436.1"/>
    </source>
</evidence>
<dbReference type="PANTHER" id="PTHR30451">
    <property type="entry name" value="OUTER MEMBRANE USHER PROTEIN"/>
    <property type="match status" value="1"/>
</dbReference>
<feature type="chain" id="PRO_5030002348" evidence="1">
    <location>
        <begin position="27"/>
        <end position="825"/>
    </location>
</feature>
<dbReference type="GO" id="GO:0009279">
    <property type="term" value="C:cell outer membrane"/>
    <property type="evidence" value="ECO:0007669"/>
    <property type="project" value="TreeGrafter"/>
</dbReference>
<dbReference type="GeneID" id="93735894"/>
<dbReference type="Pfam" id="PF00577">
    <property type="entry name" value="Usher"/>
    <property type="match status" value="1"/>
</dbReference>
<reference evidence="2 3" key="1">
    <citation type="journal article" date="2014" name="Genome Announc.">
        <title>Whole-Genome Sequence of Serratia symbiotica Strain CWBI-2.3T, a Free-Living Symbiont of the Black Bean Aphid Aphis fabae.</title>
        <authorList>
            <person name="Foray V."/>
            <person name="Grigorescu A.S."/>
            <person name="Sabri A."/>
            <person name="Haubruge E."/>
            <person name="Lognay G."/>
            <person name="Francis F."/>
            <person name="Fauconnier M.L."/>
            <person name="Hance T."/>
            <person name="Thonart P."/>
        </authorList>
    </citation>
    <scope>NUCLEOTIDE SEQUENCE [LARGE SCALE GENOMIC DNA]</scope>
    <source>
        <strain evidence="2">CWBI-2.3</strain>
    </source>
</reference>
<organism evidence="2 3">
    <name type="scientific">Serratia symbiotica</name>
    <dbReference type="NCBI Taxonomy" id="138074"/>
    <lineage>
        <taxon>Bacteria</taxon>
        <taxon>Pseudomonadati</taxon>
        <taxon>Pseudomonadota</taxon>
        <taxon>Gammaproteobacteria</taxon>
        <taxon>Enterobacterales</taxon>
        <taxon>Yersiniaceae</taxon>
        <taxon>Serratia</taxon>
    </lineage>
</organism>
<dbReference type="STRING" id="138074.SYMBAF_60002"/>
<gene>
    <name evidence="2" type="ORF">SYMBAF_05100</name>
</gene>
<evidence type="ECO:0000256" key="1">
    <source>
        <dbReference type="SAM" id="SignalP"/>
    </source>
</evidence>